<gene>
    <name evidence="1" type="ORF">NM208_g4796</name>
</gene>
<keyword evidence="2" id="KW-1185">Reference proteome</keyword>
<dbReference type="EMBL" id="JANRMS010000375">
    <property type="protein sequence ID" value="KAJ3541017.1"/>
    <property type="molecule type" value="Genomic_DNA"/>
</dbReference>
<evidence type="ECO:0000313" key="1">
    <source>
        <dbReference type="EMBL" id="KAJ3541017.1"/>
    </source>
</evidence>
<organism evidence="1 2">
    <name type="scientific">Fusarium decemcellulare</name>
    <dbReference type="NCBI Taxonomy" id="57161"/>
    <lineage>
        <taxon>Eukaryota</taxon>
        <taxon>Fungi</taxon>
        <taxon>Dikarya</taxon>
        <taxon>Ascomycota</taxon>
        <taxon>Pezizomycotina</taxon>
        <taxon>Sordariomycetes</taxon>
        <taxon>Hypocreomycetidae</taxon>
        <taxon>Hypocreales</taxon>
        <taxon>Nectriaceae</taxon>
        <taxon>Fusarium</taxon>
        <taxon>Fusarium decemcellulare species complex</taxon>
    </lineage>
</organism>
<protein>
    <submittedName>
        <fullName evidence="1">Uncharacterized protein</fullName>
    </submittedName>
</protein>
<evidence type="ECO:0000313" key="2">
    <source>
        <dbReference type="Proteomes" id="UP001148629"/>
    </source>
</evidence>
<sequence length="513" mass="58491">MTSSSIVPLKQKQKRRLYEPIVIFKSLTEITHEEGSLRGPDPPDNPSPKTEEQKFYCFLHGLANVCDNMKGGKTVTSIALLEDEDKFVYVFGCNQVFGSGLAAAEIFLYELLTRLCGFYKLKGDERISARRDVLKMILVFNLPRLDFYLRDFKRHLDVCLECSEPDNEAAEVRRGLEALNHTIEGVVFKGLTGLSPDLESYNRVLQALTTFLTPQTKTFVDKRAEMGRRHGGRSFECWSELRHNLTRLRNYETVVDVLIEAEESWCELFQEVEVIPVPSSKAENNPLGKNSETASAIIGRMDSDNTKIDRYRGMAQELQTMHLDDRIKTQCDKTSFKPYVHAEILVLEWVLANSSRLGLSFFRDWKYIGSSKGACTLCSYYFDAPGQHKGIRTRPSHGNLYVNWRFPDLFEADGKKGRARRQAIYNSMMERIRDDAFKTMESRAYTGRKHDSSTHPLMSVHHTDMQTDLGARELSDVEELGEQFERELSFSDSLTNSLGDSESDNEEGGTSLL</sequence>
<dbReference type="Proteomes" id="UP001148629">
    <property type="component" value="Unassembled WGS sequence"/>
</dbReference>
<proteinExistence type="predicted"/>
<reference evidence="1" key="1">
    <citation type="submission" date="2022-08" db="EMBL/GenBank/DDBJ databases">
        <title>Genome Sequence of Fusarium decemcellulare.</title>
        <authorList>
            <person name="Buettner E."/>
        </authorList>
    </citation>
    <scope>NUCLEOTIDE SEQUENCE</scope>
    <source>
        <strain evidence="1">Babe19</strain>
    </source>
</reference>
<name>A0ACC1SJA9_9HYPO</name>
<accession>A0ACC1SJA9</accession>
<comment type="caution">
    <text evidence="1">The sequence shown here is derived from an EMBL/GenBank/DDBJ whole genome shotgun (WGS) entry which is preliminary data.</text>
</comment>